<dbReference type="SUPFAM" id="SSF52540">
    <property type="entry name" value="P-loop containing nucleoside triphosphate hydrolases"/>
    <property type="match status" value="1"/>
</dbReference>
<dbReference type="InterPro" id="IPR002078">
    <property type="entry name" value="Sigma_54_int"/>
</dbReference>
<dbReference type="GO" id="GO:0005524">
    <property type="term" value="F:ATP binding"/>
    <property type="evidence" value="ECO:0007669"/>
    <property type="project" value="UniProtKB-KW"/>
</dbReference>
<sequence length="445" mass="49000">MTARKSASLLLVDDDPSLLKLLGMRLTSEGFTVTTATNGQDALRLLQREKIDLVISDLRMDEMDGLALFAEIQKNQPGMPVIILTAHGSIPEAVAATQQGVFSFLTKPVDRDALYKAIDDALKLSPPASDESWRAAVVTRSPIMQRLLEQAKMVAQSDVSVLINGQSGTGKEVLAQAIHAASPRAGMPFIAINCGALPEPLLESELFGHAKGAFTGAVSQREGLFQAAEGGTLFLDEIGDMPLALQVKLLRVLQERKVRPLGSNRDRDINVRIISATHRDLPKAMEKSEFREDLYYRLNVVNLKLPALHERAEDIPLLANHLLREAAARHKPFVRSFSTDAMKRLMAASWPGNVRQLVNVIEQCVALTSVPVIGDSLVEQALEGENTALPTFAEARNQFELNYLRKLLQIAKGNVTQAARMAGRNRTEFYKLLARHELDANDFKE</sequence>
<dbReference type="InterPro" id="IPR025944">
    <property type="entry name" value="Sigma_54_int_dom_CS"/>
</dbReference>
<dbReference type="Gene3D" id="1.10.10.60">
    <property type="entry name" value="Homeodomain-like"/>
    <property type="match status" value="1"/>
</dbReference>
<dbReference type="Gene3D" id="3.40.50.300">
    <property type="entry name" value="P-loop containing nucleotide triphosphate hydrolases"/>
    <property type="match status" value="1"/>
</dbReference>
<evidence type="ECO:0000256" key="8">
    <source>
        <dbReference type="PROSITE-ProRule" id="PRU00169"/>
    </source>
</evidence>
<dbReference type="FunFam" id="3.40.50.300:FF:000006">
    <property type="entry name" value="DNA-binding transcriptional regulator NtrC"/>
    <property type="match status" value="1"/>
</dbReference>
<dbReference type="SUPFAM" id="SSF52172">
    <property type="entry name" value="CheY-like"/>
    <property type="match status" value="1"/>
</dbReference>
<keyword evidence="5" id="KW-0805">Transcription regulation</keyword>
<accession>C6CNN7</accession>
<dbReference type="InterPro" id="IPR003593">
    <property type="entry name" value="AAA+_ATPase"/>
</dbReference>
<feature type="modified residue" description="4-aspartylphosphate" evidence="8">
    <location>
        <position position="57"/>
    </location>
</feature>
<evidence type="ECO:0000256" key="1">
    <source>
        <dbReference type="ARBA" id="ARBA00022553"/>
    </source>
</evidence>
<dbReference type="PANTHER" id="PTHR32071">
    <property type="entry name" value="TRANSCRIPTIONAL REGULATORY PROTEIN"/>
    <property type="match status" value="1"/>
</dbReference>
<dbReference type="PROSITE" id="PS00688">
    <property type="entry name" value="SIGMA54_INTERACT_3"/>
    <property type="match status" value="1"/>
</dbReference>
<evidence type="ECO:0000256" key="6">
    <source>
        <dbReference type="ARBA" id="ARBA00023125"/>
    </source>
</evidence>
<dbReference type="InterPro" id="IPR025943">
    <property type="entry name" value="Sigma_54_int_dom_ATP-bd_2"/>
</dbReference>
<dbReference type="GO" id="GO:0003677">
    <property type="term" value="F:DNA binding"/>
    <property type="evidence" value="ECO:0007669"/>
    <property type="project" value="UniProtKB-KW"/>
</dbReference>
<dbReference type="PROSITE" id="PS50045">
    <property type="entry name" value="SIGMA54_INTERACT_4"/>
    <property type="match status" value="1"/>
</dbReference>
<dbReference type="Pfam" id="PF25601">
    <property type="entry name" value="AAA_lid_14"/>
    <property type="match status" value="1"/>
</dbReference>
<protein>
    <submittedName>
        <fullName evidence="11">Putative two component, sigma54 specific, transcriptional regulator, Fis family</fullName>
    </submittedName>
</protein>
<evidence type="ECO:0000256" key="3">
    <source>
        <dbReference type="ARBA" id="ARBA00022840"/>
    </source>
</evidence>
<dbReference type="PROSITE" id="PS00676">
    <property type="entry name" value="SIGMA54_INTERACT_2"/>
    <property type="match status" value="1"/>
</dbReference>
<dbReference type="eggNOG" id="COG2204">
    <property type="taxonomic scope" value="Bacteria"/>
</dbReference>
<dbReference type="AlphaFoldDB" id="C6CNN7"/>
<keyword evidence="1 8" id="KW-0597">Phosphoprotein</keyword>
<feature type="domain" description="Response regulatory" evidence="10">
    <location>
        <begin position="8"/>
        <end position="122"/>
    </location>
</feature>
<dbReference type="KEGG" id="dze:Dd1591_1085"/>
<evidence type="ECO:0000313" key="11">
    <source>
        <dbReference type="EMBL" id="ACT05957.1"/>
    </source>
</evidence>
<keyword evidence="7" id="KW-0804">Transcription</keyword>
<evidence type="ECO:0000256" key="7">
    <source>
        <dbReference type="ARBA" id="ARBA00023163"/>
    </source>
</evidence>
<organism evidence="11 12">
    <name type="scientific">Dickeya chrysanthemi (strain Ech1591)</name>
    <name type="common">Dickeya zeae (strain Ech1591)</name>
    <dbReference type="NCBI Taxonomy" id="561229"/>
    <lineage>
        <taxon>Bacteria</taxon>
        <taxon>Pseudomonadati</taxon>
        <taxon>Pseudomonadota</taxon>
        <taxon>Gammaproteobacteria</taxon>
        <taxon>Enterobacterales</taxon>
        <taxon>Pectobacteriaceae</taxon>
        <taxon>Dickeya</taxon>
    </lineage>
</organism>
<dbReference type="PROSITE" id="PS50110">
    <property type="entry name" value="RESPONSE_REGULATORY"/>
    <property type="match status" value="1"/>
</dbReference>
<evidence type="ECO:0000256" key="5">
    <source>
        <dbReference type="ARBA" id="ARBA00023015"/>
    </source>
</evidence>
<dbReference type="InterPro" id="IPR001789">
    <property type="entry name" value="Sig_transdc_resp-reg_receiver"/>
</dbReference>
<dbReference type="NCBIfam" id="NF011695">
    <property type="entry name" value="PRK15115.1"/>
    <property type="match status" value="1"/>
</dbReference>
<reference evidence="11 12" key="1">
    <citation type="submission" date="2009-06" db="EMBL/GenBank/DDBJ databases">
        <title>Complete sequence of Dickeya zeae Ech1591.</title>
        <authorList>
            <consortium name="US DOE Joint Genome Institute"/>
            <person name="Lucas S."/>
            <person name="Copeland A."/>
            <person name="Lapidus A."/>
            <person name="Glavina del Rio T."/>
            <person name="Tice H."/>
            <person name="Bruce D."/>
            <person name="Goodwin L."/>
            <person name="Pitluck S."/>
            <person name="Chertkov O."/>
            <person name="Brettin T."/>
            <person name="Detter J.C."/>
            <person name="Han C."/>
            <person name="Larimer F."/>
            <person name="Land M."/>
            <person name="Hauser L."/>
            <person name="Kyrpides N."/>
            <person name="Ovchinnikova G."/>
            <person name="Balakrishnan V."/>
            <person name="Glasner J."/>
            <person name="Perna N.T."/>
        </authorList>
    </citation>
    <scope>NUCLEOTIDE SEQUENCE [LARGE SCALE GENOMIC DNA]</scope>
    <source>
        <strain evidence="11 12">Ech1591</strain>
    </source>
</reference>
<evidence type="ECO:0000259" key="9">
    <source>
        <dbReference type="PROSITE" id="PS50045"/>
    </source>
</evidence>
<dbReference type="GO" id="GO:0000160">
    <property type="term" value="P:phosphorelay signal transduction system"/>
    <property type="evidence" value="ECO:0007669"/>
    <property type="project" value="UniProtKB-KW"/>
</dbReference>
<keyword evidence="2" id="KW-0547">Nucleotide-binding</keyword>
<evidence type="ECO:0000313" key="12">
    <source>
        <dbReference type="Proteomes" id="UP000002735"/>
    </source>
</evidence>
<dbReference type="FunFam" id="3.40.50.2300:FF:000018">
    <property type="entry name" value="DNA-binding transcriptional regulator NtrC"/>
    <property type="match status" value="1"/>
</dbReference>
<proteinExistence type="predicted"/>
<evidence type="ECO:0000256" key="2">
    <source>
        <dbReference type="ARBA" id="ARBA00022741"/>
    </source>
</evidence>
<gene>
    <name evidence="11" type="ordered locus">Dd1591_1085</name>
</gene>
<keyword evidence="3" id="KW-0067">ATP-binding</keyword>
<dbReference type="Gene3D" id="1.10.8.60">
    <property type="match status" value="1"/>
</dbReference>
<dbReference type="PROSITE" id="PS00675">
    <property type="entry name" value="SIGMA54_INTERACT_1"/>
    <property type="match status" value="1"/>
</dbReference>
<dbReference type="InterPro" id="IPR025662">
    <property type="entry name" value="Sigma_54_int_dom_ATP-bd_1"/>
</dbReference>
<dbReference type="PANTHER" id="PTHR32071:SF116">
    <property type="entry name" value="TRANSCRIPTIONAL REGULATORY PROTEIN GLRR"/>
    <property type="match status" value="1"/>
</dbReference>
<feature type="domain" description="Sigma-54 factor interaction" evidence="9">
    <location>
        <begin position="137"/>
        <end position="366"/>
    </location>
</feature>
<name>C6CNN7_DICC1</name>
<dbReference type="Gene3D" id="3.40.50.2300">
    <property type="match status" value="1"/>
</dbReference>
<dbReference type="InterPro" id="IPR027417">
    <property type="entry name" value="P-loop_NTPase"/>
</dbReference>
<dbReference type="RefSeq" id="WP_012768835.1">
    <property type="nucleotide sequence ID" value="NC_012912.1"/>
</dbReference>
<dbReference type="OrthoDB" id="9804019at2"/>
<dbReference type="HOGENOM" id="CLU_000445_0_6_6"/>
<dbReference type="GO" id="GO:0006355">
    <property type="term" value="P:regulation of DNA-templated transcription"/>
    <property type="evidence" value="ECO:0007669"/>
    <property type="project" value="InterPro"/>
</dbReference>
<dbReference type="InterPro" id="IPR009057">
    <property type="entry name" value="Homeodomain-like_sf"/>
</dbReference>
<dbReference type="SMART" id="SM00382">
    <property type="entry name" value="AAA"/>
    <property type="match status" value="1"/>
</dbReference>
<keyword evidence="4" id="KW-0902">Two-component regulatory system</keyword>
<keyword evidence="6" id="KW-0238">DNA-binding</keyword>
<dbReference type="SUPFAM" id="SSF46689">
    <property type="entry name" value="Homeodomain-like"/>
    <property type="match status" value="1"/>
</dbReference>
<dbReference type="InterPro" id="IPR058031">
    <property type="entry name" value="AAA_lid_NorR"/>
</dbReference>
<dbReference type="Pfam" id="PF00158">
    <property type="entry name" value="Sigma54_activat"/>
    <property type="match status" value="1"/>
</dbReference>
<evidence type="ECO:0000256" key="4">
    <source>
        <dbReference type="ARBA" id="ARBA00023012"/>
    </source>
</evidence>
<dbReference type="EMBL" id="CP001655">
    <property type="protein sequence ID" value="ACT05957.1"/>
    <property type="molecule type" value="Genomic_DNA"/>
</dbReference>
<evidence type="ECO:0000259" key="10">
    <source>
        <dbReference type="PROSITE" id="PS50110"/>
    </source>
</evidence>
<dbReference type="CDD" id="cd00009">
    <property type="entry name" value="AAA"/>
    <property type="match status" value="1"/>
</dbReference>
<dbReference type="InterPro" id="IPR011006">
    <property type="entry name" value="CheY-like_superfamily"/>
</dbReference>
<dbReference type="Pfam" id="PF00072">
    <property type="entry name" value="Response_reg"/>
    <property type="match status" value="1"/>
</dbReference>
<dbReference type="STRING" id="561229.Dd1591_1085"/>
<dbReference type="Proteomes" id="UP000002735">
    <property type="component" value="Chromosome"/>
</dbReference>
<dbReference type="SMART" id="SM00448">
    <property type="entry name" value="REC"/>
    <property type="match status" value="1"/>
</dbReference>
<dbReference type="GeneID" id="45079212"/>